<dbReference type="SUPFAM" id="SSF48452">
    <property type="entry name" value="TPR-like"/>
    <property type="match status" value="1"/>
</dbReference>
<protein>
    <submittedName>
        <fullName evidence="4">FAM10 family protein</fullName>
    </submittedName>
</protein>
<gene>
    <name evidence="4" type="ORF">QJS10_CPA09g00283</name>
</gene>
<dbReference type="GO" id="GO:0000118">
    <property type="term" value="C:histone deacetylase complex"/>
    <property type="evidence" value="ECO:0007669"/>
    <property type="project" value="TreeGrafter"/>
</dbReference>
<evidence type="ECO:0000313" key="4">
    <source>
        <dbReference type="EMBL" id="KAK1307752.1"/>
    </source>
</evidence>
<comment type="caution">
    <text evidence="4">The sequence shown here is derived from an EMBL/GenBank/DDBJ whole genome shotgun (WGS) entry which is preliminary data.</text>
</comment>
<feature type="compositionally biased region" description="Basic and acidic residues" evidence="3">
    <location>
        <begin position="139"/>
        <end position="162"/>
    </location>
</feature>
<sequence>MDAGSSTAEALCRGDQIQPFDPQRPLSRLLQGLPPKSWRPISKKPRIGELNEAVDHLTEAIMLNPSSAILYATRAHAFVKMNKPNAAIRDADEAVEEAANDLHIASKLDYDDEIYSILKKVEPNAHKLKEHQRKYERLRKERELRKAERLRQRRRAEAKDPGPQDPDSLAALKDDLFSDLE</sequence>
<dbReference type="PANTHER" id="PTHR45883:SF7">
    <property type="entry name" value="TPR REPEAT-CONTAINING THIOREDOXIN TDX"/>
    <property type="match status" value="1"/>
</dbReference>
<organism evidence="4 5">
    <name type="scientific">Acorus calamus</name>
    <name type="common">Sweet flag</name>
    <dbReference type="NCBI Taxonomy" id="4465"/>
    <lineage>
        <taxon>Eukaryota</taxon>
        <taxon>Viridiplantae</taxon>
        <taxon>Streptophyta</taxon>
        <taxon>Embryophyta</taxon>
        <taxon>Tracheophyta</taxon>
        <taxon>Spermatophyta</taxon>
        <taxon>Magnoliopsida</taxon>
        <taxon>Liliopsida</taxon>
        <taxon>Acoraceae</taxon>
        <taxon>Acorus</taxon>
    </lineage>
</organism>
<name>A0AAV9E2U3_ACOCL</name>
<proteinExistence type="predicted"/>
<dbReference type="Gene3D" id="1.25.40.10">
    <property type="entry name" value="Tetratricopeptide repeat domain"/>
    <property type="match status" value="2"/>
</dbReference>
<evidence type="ECO:0000256" key="1">
    <source>
        <dbReference type="ARBA" id="ARBA00022737"/>
    </source>
</evidence>
<evidence type="ECO:0000256" key="3">
    <source>
        <dbReference type="SAM" id="MobiDB-lite"/>
    </source>
</evidence>
<keyword evidence="2" id="KW-0802">TPR repeat</keyword>
<feature type="compositionally biased region" description="Basic and acidic residues" evidence="3">
    <location>
        <begin position="172"/>
        <end position="181"/>
    </location>
</feature>
<keyword evidence="5" id="KW-1185">Reference proteome</keyword>
<dbReference type="Proteomes" id="UP001180020">
    <property type="component" value="Unassembled WGS sequence"/>
</dbReference>
<dbReference type="PANTHER" id="PTHR45883">
    <property type="entry name" value="HSC70-INTERACTING PROTEIN"/>
    <property type="match status" value="1"/>
</dbReference>
<reference evidence="4" key="1">
    <citation type="journal article" date="2023" name="Nat. Commun.">
        <title>Diploid and tetraploid genomes of Acorus and the evolution of monocots.</title>
        <authorList>
            <person name="Ma L."/>
            <person name="Liu K.W."/>
            <person name="Li Z."/>
            <person name="Hsiao Y.Y."/>
            <person name="Qi Y."/>
            <person name="Fu T."/>
            <person name="Tang G.D."/>
            <person name="Zhang D."/>
            <person name="Sun W.H."/>
            <person name="Liu D.K."/>
            <person name="Li Y."/>
            <person name="Chen G.Z."/>
            <person name="Liu X.D."/>
            <person name="Liao X.Y."/>
            <person name="Jiang Y.T."/>
            <person name="Yu X."/>
            <person name="Hao Y."/>
            <person name="Huang J."/>
            <person name="Zhao X.W."/>
            <person name="Ke S."/>
            <person name="Chen Y.Y."/>
            <person name="Wu W.L."/>
            <person name="Hsu J.L."/>
            <person name="Lin Y.F."/>
            <person name="Huang M.D."/>
            <person name="Li C.Y."/>
            <person name="Huang L."/>
            <person name="Wang Z.W."/>
            <person name="Zhao X."/>
            <person name="Zhong W.Y."/>
            <person name="Peng D.H."/>
            <person name="Ahmad S."/>
            <person name="Lan S."/>
            <person name="Zhang J.S."/>
            <person name="Tsai W.C."/>
            <person name="Van de Peer Y."/>
            <person name="Liu Z.J."/>
        </authorList>
    </citation>
    <scope>NUCLEOTIDE SEQUENCE</scope>
    <source>
        <strain evidence="4">CP</strain>
    </source>
</reference>
<keyword evidence="1" id="KW-0677">Repeat</keyword>
<reference evidence="4" key="2">
    <citation type="submission" date="2023-06" db="EMBL/GenBank/DDBJ databases">
        <authorList>
            <person name="Ma L."/>
            <person name="Liu K.-W."/>
            <person name="Li Z."/>
            <person name="Hsiao Y.-Y."/>
            <person name="Qi Y."/>
            <person name="Fu T."/>
            <person name="Tang G."/>
            <person name="Zhang D."/>
            <person name="Sun W.-H."/>
            <person name="Liu D.-K."/>
            <person name="Li Y."/>
            <person name="Chen G.-Z."/>
            <person name="Liu X.-D."/>
            <person name="Liao X.-Y."/>
            <person name="Jiang Y.-T."/>
            <person name="Yu X."/>
            <person name="Hao Y."/>
            <person name="Huang J."/>
            <person name="Zhao X.-W."/>
            <person name="Ke S."/>
            <person name="Chen Y.-Y."/>
            <person name="Wu W.-L."/>
            <person name="Hsu J.-L."/>
            <person name="Lin Y.-F."/>
            <person name="Huang M.-D."/>
            <person name="Li C.-Y."/>
            <person name="Huang L."/>
            <person name="Wang Z.-W."/>
            <person name="Zhao X."/>
            <person name="Zhong W.-Y."/>
            <person name="Peng D.-H."/>
            <person name="Ahmad S."/>
            <person name="Lan S."/>
            <person name="Zhang J.-S."/>
            <person name="Tsai W.-C."/>
            <person name="Van De Peer Y."/>
            <person name="Liu Z.-J."/>
        </authorList>
    </citation>
    <scope>NUCLEOTIDE SEQUENCE</scope>
    <source>
        <strain evidence="4">CP</strain>
        <tissue evidence="4">Leaves</tissue>
    </source>
</reference>
<evidence type="ECO:0000256" key="2">
    <source>
        <dbReference type="ARBA" id="ARBA00022803"/>
    </source>
</evidence>
<feature type="region of interest" description="Disordered" evidence="3">
    <location>
        <begin position="139"/>
        <end position="181"/>
    </location>
</feature>
<dbReference type="AlphaFoldDB" id="A0AAV9E2U3"/>
<dbReference type="InterPro" id="IPR011990">
    <property type="entry name" value="TPR-like_helical_dom_sf"/>
</dbReference>
<dbReference type="EMBL" id="JAUJYO010000009">
    <property type="protein sequence ID" value="KAK1307752.1"/>
    <property type="molecule type" value="Genomic_DNA"/>
</dbReference>
<evidence type="ECO:0000313" key="5">
    <source>
        <dbReference type="Proteomes" id="UP001180020"/>
    </source>
</evidence>
<feature type="region of interest" description="Disordered" evidence="3">
    <location>
        <begin position="1"/>
        <end position="32"/>
    </location>
</feature>
<accession>A0AAV9E2U3</accession>
<dbReference type="GO" id="GO:0030544">
    <property type="term" value="F:Hsp70 protein binding"/>
    <property type="evidence" value="ECO:0007669"/>
    <property type="project" value="TreeGrafter"/>
</dbReference>